<organism evidence="1 2">
    <name type="scientific">Cloeon dipterum</name>
    <dbReference type="NCBI Taxonomy" id="197152"/>
    <lineage>
        <taxon>Eukaryota</taxon>
        <taxon>Metazoa</taxon>
        <taxon>Ecdysozoa</taxon>
        <taxon>Arthropoda</taxon>
        <taxon>Hexapoda</taxon>
        <taxon>Insecta</taxon>
        <taxon>Pterygota</taxon>
        <taxon>Palaeoptera</taxon>
        <taxon>Ephemeroptera</taxon>
        <taxon>Pisciforma</taxon>
        <taxon>Baetidae</taxon>
        <taxon>Cloeon</taxon>
    </lineage>
</organism>
<sequence>MECVFKKLGLINETANRVDTDAAKAAVVQNAPEAWKDAAGTAGNICSTALNTLYAKIDSSPMPDLGFKPACKPCSFLYSTCITVELIANCPSPSNSSACTSIADSYKTCASNITAFFPPPPLQRNRP</sequence>
<dbReference type="Proteomes" id="UP000494165">
    <property type="component" value="Unassembled WGS sequence"/>
</dbReference>
<dbReference type="Gene3D" id="1.10.238.270">
    <property type="match status" value="1"/>
</dbReference>
<dbReference type="AlphaFoldDB" id="A0A8S1D621"/>
<keyword evidence="2" id="KW-1185">Reference proteome</keyword>
<protein>
    <submittedName>
        <fullName evidence="1">Uncharacterized protein</fullName>
    </submittedName>
</protein>
<accession>A0A8S1D621</accession>
<name>A0A8S1D621_9INSE</name>
<reference evidence="1 2" key="1">
    <citation type="submission" date="2020-04" db="EMBL/GenBank/DDBJ databases">
        <authorList>
            <person name="Alioto T."/>
            <person name="Alioto T."/>
            <person name="Gomez Garrido J."/>
        </authorList>
    </citation>
    <scope>NUCLEOTIDE SEQUENCE [LARGE SCALE GENOMIC DNA]</scope>
</reference>
<dbReference type="EMBL" id="CADEPI010000127">
    <property type="protein sequence ID" value="CAB3376344.1"/>
    <property type="molecule type" value="Genomic_DNA"/>
</dbReference>
<proteinExistence type="predicted"/>
<comment type="caution">
    <text evidence="1">The sequence shown here is derived from an EMBL/GenBank/DDBJ whole genome shotgun (WGS) entry which is preliminary data.</text>
</comment>
<gene>
    <name evidence="1" type="ORF">CLODIP_2_CD03739</name>
</gene>
<evidence type="ECO:0000313" key="2">
    <source>
        <dbReference type="Proteomes" id="UP000494165"/>
    </source>
</evidence>
<evidence type="ECO:0000313" key="1">
    <source>
        <dbReference type="EMBL" id="CAB3376344.1"/>
    </source>
</evidence>